<keyword evidence="3" id="KW-1185">Reference proteome</keyword>
<accession>A0AAP0LPR5</accession>
<keyword evidence="1" id="KW-1133">Transmembrane helix</keyword>
<comment type="caution">
    <text evidence="2">The sequence shown here is derived from an EMBL/GenBank/DDBJ whole genome shotgun (WGS) entry which is preliminary data.</text>
</comment>
<gene>
    <name evidence="2" type="ORF">WN944_025088</name>
</gene>
<dbReference type="Proteomes" id="UP001428341">
    <property type="component" value="Unassembled WGS sequence"/>
</dbReference>
<protein>
    <submittedName>
        <fullName evidence="2">Uncharacterized protein</fullName>
    </submittedName>
</protein>
<proteinExistence type="predicted"/>
<feature type="transmembrane region" description="Helical" evidence="1">
    <location>
        <begin position="58"/>
        <end position="83"/>
    </location>
</feature>
<dbReference type="EMBL" id="JBCGBO010000024">
    <property type="protein sequence ID" value="KAK9181947.1"/>
    <property type="molecule type" value="Genomic_DNA"/>
</dbReference>
<reference evidence="2 3" key="1">
    <citation type="submission" date="2024-05" db="EMBL/GenBank/DDBJ databases">
        <title>Haplotype-resolved chromosome-level genome assembly of Huyou (Citrus changshanensis).</title>
        <authorList>
            <person name="Miao C."/>
            <person name="Chen W."/>
            <person name="Wu Y."/>
            <person name="Wang L."/>
            <person name="Zhao S."/>
            <person name="Grierson D."/>
            <person name="Xu C."/>
            <person name="Chen K."/>
        </authorList>
    </citation>
    <scope>NUCLEOTIDE SEQUENCE [LARGE SCALE GENOMIC DNA]</scope>
    <source>
        <strain evidence="2">01-14</strain>
        <tissue evidence="2">Leaf</tissue>
    </source>
</reference>
<keyword evidence="1" id="KW-0812">Transmembrane</keyword>
<name>A0AAP0LPR5_9ROSI</name>
<evidence type="ECO:0000313" key="3">
    <source>
        <dbReference type="Proteomes" id="UP001428341"/>
    </source>
</evidence>
<organism evidence="2 3">
    <name type="scientific">Citrus x changshan-huyou</name>
    <dbReference type="NCBI Taxonomy" id="2935761"/>
    <lineage>
        <taxon>Eukaryota</taxon>
        <taxon>Viridiplantae</taxon>
        <taxon>Streptophyta</taxon>
        <taxon>Embryophyta</taxon>
        <taxon>Tracheophyta</taxon>
        <taxon>Spermatophyta</taxon>
        <taxon>Magnoliopsida</taxon>
        <taxon>eudicotyledons</taxon>
        <taxon>Gunneridae</taxon>
        <taxon>Pentapetalae</taxon>
        <taxon>rosids</taxon>
        <taxon>malvids</taxon>
        <taxon>Sapindales</taxon>
        <taxon>Rutaceae</taxon>
        <taxon>Aurantioideae</taxon>
        <taxon>Citrus</taxon>
    </lineage>
</organism>
<dbReference type="AlphaFoldDB" id="A0AAP0LPR5"/>
<feature type="transmembrane region" description="Helical" evidence="1">
    <location>
        <begin position="95"/>
        <end position="118"/>
    </location>
</feature>
<evidence type="ECO:0000256" key="1">
    <source>
        <dbReference type="SAM" id="Phobius"/>
    </source>
</evidence>
<keyword evidence="1" id="KW-0472">Membrane</keyword>
<sequence>MPLGSISRVVSKIAIPPIPSVCAKINNQFCSYSISFKMFIYINYSISSNRTSINIVQVFVIFPIRDTAGISTAMTFFVFQYLLRVIRTYFLFTDAIEVSGVIANSTWAIVGFYVFLYLQSGHVSSKYHHFTDIYIFREITIFPPYRWQKFQIYHFYAKSFQNTIFIFNFWNQKSMNYDIHYFVI</sequence>
<evidence type="ECO:0000313" key="2">
    <source>
        <dbReference type="EMBL" id="KAK9181947.1"/>
    </source>
</evidence>